<accession>A0A7C6EJ88</accession>
<organism evidence="2">
    <name type="scientific">candidate division WOR-3 bacterium</name>
    <dbReference type="NCBI Taxonomy" id="2052148"/>
    <lineage>
        <taxon>Bacteria</taxon>
        <taxon>Bacteria division WOR-3</taxon>
    </lineage>
</organism>
<dbReference type="InterPro" id="IPR025524">
    <property type="entry name" value="DUF4412"/>
</dbReference>
<evidence type="ECO:0000313" key="2">
    <source>
        <dbReference type="EMBL" id="HHS62907.1"/>
    </source>
</evidence>
<proteinExistence type="predicted"/>
<protein>
    <submittedName>
        <fullName evidence="2">DUF4412 domain-containing protein</fullName>
    </submittedName>
</protein>
<dbReference type="EMBL" id="DTHJ01000097">
    <property type="protein sequence ID" value="HHS62907.1"/>
    <property type="molecule type" value="Genomic_DNA"/>
</dbReference>
<reference evidence="2" key="1">
    <citation type="journal article" date="2020" name="mSystems">
        <title>Genome- and Community-Level Interaction Insights into Carbon Utilization and Element Cycling Functions of Hydrothermarchaeota in Hydrothermal Sediment.</title>
        <authorList>
            <person name="Zhou Z."/>
            <person name="Liu Y."/>
            <person name="Xu W."/>
            <person name="Pan J."/>
            <person name="Luo Z.H."/>
            <person name="Li M."/>
        </authorList>
    </citation>
    <scope>NUCLEOTIDE SEQUENCE [LARGE SCALE GENOMIC DNA]</scope>
    <source>
        <strain evidence="2">SpSt-783</strain>
    </source>
</reference>
<dbReference type="Pfam" id="PF14371">
    <property type="entry name" value="DUF4412"/>
    <property type="match status" value="1"/>
</dbReference>
<gene>
    <name evidence="2" type="ORF">ENV70_04750</name>
</gene>
<name>A0A7C6EJ88_UNCW3</name>
<evidence type="ECO:0000259" key="1">
    <source>
        <dbReference type="Pfam" id="PF14371"/>
    </source>
</evidence>
<dbReference type="AlphaFoldDB" id="A0A7C6EJ88"/>
<sequence length="246" mass="28253">MKKILLIIFMFSVIYGDVMYEMETKSTGIMGLGDNVMTIRNFIKSDRMRTEMKPQSSEIDNGTFAAIIRLDKGVIWILNPENKDYVEIPLEESGERISDSTVTPEFKIEKLEETKEILNIKCEKYSVSIKINSEGENMEITQTMWMGREFPGYNEIKELNNKIQGRTNEKGLLGIDNKLFRDLQRRISEIDGFPLEMEIDVKIQSDDTKMELKSTSVIKKIATVPISDKVFEIPEGYIPAKTPDTD</sequence>
<feature type="domain" description="DUF4412" evidence="1">
    <location>
        <begin position="38"/>
        <end position="237"/>
    </location>
</feature>
<comment type="caution">
    <text evidence="2">The sequence shown here is derived from an EMBL/GenBank/DDBJ whole genome shotgun (WGS) entry which is preliminary data.</text>
</comment>